<sequence>MATLYPPPSKRQKTAAAALSKEQQAPEQIPEGSIRVQFVDRSSNESAGPAVSIPLAHATTKNLELLLNSLQGRDDTADRLPYRFFYLDKSKKNDTSDAAQALGDGDDIYSALIKNGAASTEEELVLQFAPQAVFRVKAATRCSAAISGHGQPILCTQFAPDSSSRMVSGSGDNTARIMDCLTGTPVHTLKGHTSWVLVT</sequence>
<accession>A0ACC3DH38</accession>
<protein>
    <submittedName>
        <fullName evidence="1">Uncharacterized protein</fullName>
    </submittedName>
</protein>
<keyword evidence="2" id="KW-1185">Reference proteome</keyword>
<reference evidence="1" key="1">
    <citation type="submission" date="2024-09" db="EMBL/GenBank/DDBJ databases">
        <title>Black Yeasts Isolated from many extreme environments.</title>
        <authorList>
            <person name="Coleine C."/>
            <person name="Stajich J.E."/>
            <person name="Selbmann L."/>
        </authorList>
    </citation>
    <scope>NUCLEOTIDE SEQUENCE</scope>
    <source>
        <strain evidence="1">CCFEE 5737</strain>
    </source>
</reference>
<organism evidence="1 2">
    <name type="scientific">Coniosporium uncinatum</name>
    <dbReference type="NCBI Taxonomy" id="93489"/>
    <lineage>
        <taxon>Eukaryota</taxon>
        <taxon>Fungi</taxon>
        <taxon>Dikarya</taxon>
        <taxon>Ascomycota</taxon>
        <taxon>Pezizomycotina</taxon>
        <taxon>Dothideomycetes</taxon>
        <taxon>Dothideomycetes incertae sedis</taxon>
        <taxon>Coniosporium</taxon>
    </lineage>
</organism>
<gene>
    <name evidence="1" type="ORF">LTS18_014331</name>
</gene>
<proteinExistence type="predicted"/>
<dbReference type="Proteomes" id="UP001186974">
    <property type="component" value="Unassembled WGS sequence"/>
</dbReference>
<evidence type="ECO:0000313" key="1">
    <source>
        <dbReference type="EMBL" id="KAK3074001.1"/>
    </source>
</evidence>
<comment type="caution">
    <text evidence="1">The sequence shown here is derived from an EMBL/GenBank/DDBJ whole genome shotgun (WGS) entry which is preliminary data.</text>
</comment>
<name>A0ACC3DH38_9PEZI</name>
<feature type="non-terminal residue" evidence="1">
    <location>
        <position position="199"/>
    </location>
</feature>
<dbReference type="EMBL" id="JAWDJW010004564">
    <property type="protein sequence ID" value="KAK3074001.1"/>
    <property type="molecule type" value="Genomic_DNA"/>
</dbReference>
<evidence type="ECO:0000313" key="2">
    <source>
        <dbReference type="Proteomes" id="UP001186974"/>
    </source>
</evidence>